<feature type="domain" description="YdhG-like" evidence="1">
    <location>
        <begin position="23"/>
        <end position="113"/>
    </location>
</feature>
<protein>
    <recommendedName>
        <fullName evidence="1">YdhG-like domain-containing protein</fullName>
    </recommendedName>
</protein>
<dbReference type="InterPro" id="IPR014922">
    <property type="entry name" value="YdhG-like"/>
</dbReference>
<name>A0A6M5UF87_9MICO</name>
<reference evidence="3" key="1">
    <citation type="journal article" date="2022" name="Int. J. Syst. Evol. Microbiol.">
        <title>Cellulosimicrobium protaetiae sp. nov., isolated from the gut of the larva of Protaetia brevitarsis seulensis.</title>
        <authorList>
            <person name="Le Han H."/>
            <person name="Nguyen T.T.H."/>
            <person name="Li Z."/>
            <person name="Shin N.R."/>
            <person name="Kim S.G."/>
        </authorList>
    </citation>
    <scope>NUCLEOTIDE SEQUENCE [LARGE SCALE GENOMIC DNA]</scope>
    <source>
        <strain evidence="3">BI34</strain>
    </source>
</reference>
<dbReference type="Pfam" id="PF08818">
    <property type="entry name" value="DUF1801"/>
    <property type="match status" value="1"/>
</dbReference>
<organism evidence="2 3">
    <name type="scientific">Cellulosimicrobium protaetiae</name>
    <dbReference type="NCBI Taxonomy" id="2587808"/>
    <lineage>
        <taxon>Bacteria</taxon>
        <taxon>Bacillati</taxon>
        <taxon>Actinomycetota</taxon>
        <taxon>Actinomycetes</taxon>
        <taxon>Micrococcales</taxon>
        <taxon>Promicromonosporaceae</taxon>
        <taxon>Cellulosimicrobium</taxon>
    </lineage>
</organism>
<dbReference type="RefSeq" id="WP_154798629.1">
    <property type="nucleotide sequence ID" value="NZ_CP052757.1"/>
</dbReference>
<dbReference type="SUPFAM" id="SSF159888">
    <property type="entry name" value="YdhG-like"/>
    <property type="match status" value="1"/>
</dbReference>
<accession>A0A6M5UF87</accession>
<gene>
    <name evidence="2" type="ORF">FIC82_011455</name>
</gene>
<dbReference type="Proteomes" id="UP000451354">
    <property type="component" value="Chromosome"/>
</dbReference>
<evidence type="ECO:0000313" key="3">
    <source>
        <dbReference type="Proteomes" id="UP000451354"/>
    </source>
</evidence>
<evidence type="ECO:0000259" key="1">
    <source>
        <dbReference type="Pfam" id="PF08818"/>
    </source>
</evidence>
<dbReference type="EMBL" id="CP052757">
    <property type="protein sequence ID" value="QJW36714.1"/>
    <property type="molecule type" value="Genomic_DNA"/>
</dbReference>
<proteinExistence type="predicted"/>
<dbReference type="OrthoDB" id="3236524at2"/>
<dbReference type="KEGG" id="cprt:FIC82_011455"/>
<keyword evidence="3" id="KW-1185">Reference proteome</keyword>
<dbReference type="AlphaFoldDB" id="A0A6M5UF87"/>
<sequence length="127" mass="13905">MTDAPGRPTTVDEYLATLAPPARDVVAHLRAVVHDTVPGLGERISYGIPTFTLDDRYVVYLAGWAHHVSLYPVPETDDALARRIARYQDGKGTLRFSLAEPVPDDVVRAVVRRLAARAGEVRDGRTG</sequence>
<evidence type="ECO:0000313" key="2">
    <source>
        <dbReference type="EMBL" id="QJW36714.1"/>
    </source>
</evidence>
<dbReference type="Gene3D" id="3.90.1150.200">
    <property type="match status" value="1"/>
</dbReference>